<evidence type="ECO:0000256" key="2">
    <source>
        <dbReference type="ARBA" id="ARBA00022692"/>
    </source>
</evidence>
<evidence type="ECO:0000313" key="7">
    <source>
        <dbReference type="EnsemblMetazoa" id="XP_019754573.1"/>
    </source>
</evidence>
<dbReference type="GeneID" id="109533638"/>
<evidence type="ECO:0000256" key="1">
    <source>
        <dbReference type="ARBA" id="ARBA00004141"/>
    </source>
</evidence>
<dbReference type="KEGG" id="dpa:109533638"/>
<feature type="transmembrane region" description="Helical" evidence="6">
    <location>
        <begin position="25"/>
        <end position="47"/>
    </location>
</feature>
<evidence type="ECO:0000313" key="8">
    <source>
        <dbReference type="Proteomes" id="UP000019118"/>
    </source>
</evidence>
<dbReference type="Pfam" id="PF03619">
    <property type="entry name" value="Solute_trans_a"/>
    <property type="match status" value="1"/>
</dbReference>
<proteinExistence type="predicted"/>
<evidence type="ECO:0008006" key="9">
    <source>
        <dbReference type="Google" id="ProtNLM"/>
    </source>
</evidence>
<feature type="region of interest" description="Disordered" evidence="5">
    <location>
        <begin position="302"/>
        <end position="322"/>
    </location>
</feature>
<reference evidence="7" key="2">
    <citation type="submission" date="2024-08" db="UniProtKB">
        <authorList>
            <consortium name="EnsemblMetazoa"/>
        </authorList>
    </citation>
    <scope>IDENTIFICATION</scope>
</reference>
<dbReference type="Proteomes" id="UP000019118">
    <property type="component" value="Unassembled WGS sequence"/>
</dbReference>
<feature type="transmembrane region" description="Helical" evidence="6">
    <location>
        <begin position="237"/>
        <end position="256"/>
    </location>
</feature>
<evidence type="ECO:0000256" key="6">
    <source>
        <dbReference type="SAM" id="Phobius"/>
    </source>
</evidence>
<keyword evidence="2 6" id="KW-0812">Transmembrane</keyword>
<reference evidence="8" key="1">
    <citation type="journal article" date="2013" name="Genome Biol.">
        <title>Draft genome of the mountain pine beetle, Dendroctonus ponderosae Hopkins, a major forest pest.</title>
        <authorList>
            <person name="Keeling C.I."/>
            <person name="Yuen M.M."/>
            <person name="Liao N.Y."/>
            <person name="Docking T.R."/>
            <person name="Chan S.K."/>
            <person name="Taylor G.A."/>
            <person name="Palmquist D.L."/>
            <person name="Jackman S.D."/>
            <person name="Nguyen A."/>
            <person name="Li M."/>
            <person name="Henderson H."/>
            <person name="Janes J.K."/>
            <person name="Zhao Y."/>
            <person name="Pandoh P."/>
            <person name="Moore R."/>
            <person name="Sperling F.A."/>
            <person name="Huber D.P."/>
            <person name="Birol I."/>
            <person name="Jones S.J."/>
            <person name="Bohlmann J."/>
        </authorList>
    </citation>
    <scope>NUCLEOTIDE SEQUENCE</scope>
</reference>
<dbReference type="SMART" id="SM01417">
    <property type="entry name" value="Solute_trans_a"/>
    <property type="match status" value="1"/>
</dbReference>
<dbReference type="AlphaFoldDB" id="A0AAR5P072"/>
<feature type="transmembrane region" description="Helical" evidence="6">
    <location>
        <begin position="162"/>
        <end position="182"/>
    </location>
</feature>
<keyword evidence="8" id="KW-1185">Reference proteome</keyword>
<dbReference type="PANTHER" id="PTHR23423">
    <property type="entry name" value="ORGANIC SOLUTE TRANSPORTER-RELATED"/>
    <property type="match status" value="1"/>
</dbReference>
<evidence type="ECO:0000256" key="5">
    <source>
        <dbReference type="SAM" id="MobiDB-lite"/>
    </source>
</evidence>
<sequence length="322" mass="35876">MEPPNQLNSCSSSSMPSVQDYFNGASIYVIPLAAVGAAFLMFSLLVFANTLRFILRRSCSKAKTFTTFITAIYPVIGFLSYCFLLVPRSSLLCEALSQGFITVALYQLFCLLMAYGGGHASLIETAGSVRIDLKEPPCCCWPCCALPTFALQKKAIDWFQCLVLQVPLVQGLVYFVFLLMWAENLSLYEANYWYLQPVLIISILTGIWGLTITIKALSSLLDPEFRLRTKLNILQGVLLFSKLQPLLIKVFVWTNLLPCNPPLTPQLYANMIQSALLTMEMALLGLLVRRIYRRQLPEVSSLKREPGANGPKLAGEDNPSYG</sequence>
<accession>A0AAR5P072</accession>
<evidence type="ECO:0000256" key="4">
    <source>
        <dbReference type="ARBA" id="ARBA00023136"/>
    </source>
</evidence>
<evidence type="ECO:0000256" key="3">
    <source>
        <dbReference type="ARBA" id="ARBA00022989"/>
    </source>
</evidence>
<keyword evidence="3 6" id="KW-1133">Transmembrane helix</keyword>
<feature type="transmembrane region" description="Helical" evidence="6">
    <location>
        <begin position="68"/>
        <end position="86"/>
    </location>
</feature>
<feature type="transmembrane region" description="Helical" evidence="6">
    <location>
        <begin position="194"/>
        <end position="217"/>
    </location>
</feature>
<protein>
    <recommendedName>
        <fullName evidence="9">Organic solute transporter alpha-like protein</fullName>
    </recommendedName>
</protein>
<comment type="subcellular location">
    <subcellularLocation>
        <location evidence="1">Membrane</location>
        <topology evidence="1">Multi-pass membrane protein</topology>
    </subcellularLocation>
</comment>
<keyword evidence="4 6" id="KW-0472">Membrane</keyword>
<organism evidence="7 8">
    <name type="scientific">Dendroctonus ponderosae</name>
    <name type="common">Mountain pine beetle</name>
    <dbReference type="NCBI Taxonomy" id="77166"/>
    <lineage>
        <taxon>Eukaryota</taxon>
        <taxon>Metazoa</taxon>
        <taxon>Ecdysozoa</taxon>
        <taxon>Arthropoda</taxon>
        <taxon>Hexapoda</taxon>
        <taxon>Insecta</taxon>
        <taxon>Pterygota</taxon>
        <taxon>Neoptera</taxon>
        <taxon>Endopterygota</taxon>
        <taxon>Coleoptera</taxon>
        <taxon>Polyphaga</taxon>
        <taxon>Cucujiformia</taxon>
        <taxon>Curculionidae</taxon>
        <taxon>Scolytinae</taxon>
        <taxon>Dendroctonus</taxon>
    </lineage>
</organism>
<dbReference type="EnsemblMetazoa" id="XM_019899014.1">
    <property type="protein sequence ID" value="XP_019754573.1"/>
    <property type="gene ID" value="LOC109533638"/>
</dbReference>
<dbReference type="GO" id="GO:0016020">
    <property type="term" value="C:membrane"/>
    <property type="evidence" value="ECO:0007669"/>
    <property type="project" value="UniProtKB-SubCell"/>
</dbReference>
<feature type="transmembrane region" description="Helical" evidence="6">
    <location>
        <begin position="98"/>
        <end position="115"/>
    </location>
</feature>
<dbReference type="InterPro" id="IPR005178">
    <property type="entry name" value="Ostalpha/TMEM184C"/>
</dbReference>
<feature type="transmembrane region" description="Helical" evidence="6">
    <location>
        <begin position="268"/>
        <end position="288"/>
    </location>
</feature>
<name>A0AAR5P072_DENPD</name>